<evidence type="ECO:0000256" key="1">
    <source>
        <dbReference type="SAM" id="MobiDB-lite"/>
    </source>
</evidence>
<dbReference type="EMBL" id="QGDQ01000014">
    <property type="protein sequence ID" value="PWJ53124.1"/>
    <property type="molecule type" value="Genomic_DNA"/>
</dbReference>
<keyword evidence="3" id="KW-1185">Reference proteome</keyword>
<proteinExistence type="predicted"/>
<evidence type="ECO:0000313" key="3">
    <source>
        <dbReference type="Proteomes" id="UP000245469"/>
    </source>
</evidence>
<dbReference type="NCBIfam" id="TIGR02455">
    <property type="entry name" value="TreS_stutzeri"/>
    <property type="match status" value="1"/>
</dbReference>
<protein>
    <submittedName>
        <fullName evidence="2">Trehalose synthase</fullName>
    </submittedName>
</protein>
<dbReference type="InterPro" id="IPR017853">
    <property type="entry name" value="GH"/>
</dbReference>
<sequence>MQPARDLEISARQPRPAWVAWSAVLTVPSDDQAQTDTSAESSSETSSDATQVVPTGVVLPDGEPLAGPWRQVPLSGLVALLEHSADVPPDRPRVVAVDGRGGSGKSALADRLLAAVEGGVLVRTDDIAWNHGFFDWTDLIVDGVLRPARDGQAVSFRPPAWDERGREGAIEVPEGTRWLFLEGVGAGRRELADYVDVSLWVQSVPAEAERLGIDRDVSLGVNGEREEATRFWHEWQAEELPFLAEQRPWERARIVIAGAGLAGVLREEVVVAPRPLVVPTVISSGGAPSEDTGEPTEITYDEARYPARPRRLRPQAQLGTRRRRAPHRRTADGTNPAYVAWLVQQSMLADAEGLSRQLSGSPAMWRNPYARPNARRAVSTSSVWFTAYPISLITRPGESFLASVADERLWTAFEQIGIDGIHTGPVKKAGGITGWEETPSVDGHFDRISTQIDPLFGTEDEFRAVCEVADAHGGSVIDDIVPGHTGKGADFRLAEMGHGDYPGIYHMVEIPREDWHLLPDVLPGRDAVNLDAITEARLADAGYIIGALQRVIFYQPGIKETNWSATAEVTGVDGQVRRWVYLHYFKQGQPSINWLDPTFAGMRLVIGDALHSLAELGTSALRLDANGFLGVEKSAEGAPGWSEGHPLSEASNHVIASTVRKVGGFTFQELNLGIEDIRDTGRVGADLSYDFVNRPAYQHALVTGDTEFLRLTLNTSLEVGVDPASLVHGMQNHDELTYELVHWATAHTNDEYVFRGRPTTGAELAEAIRGDLLAGITGDAADYNHVFTTNGIACTTASVIAASRGHKTLDSIGDDDVEMIRRAHLLLAMFNAWQPGVFALSGWDLVGALPVPIEQVAALTDTGDTRWVERGAHDLLDVAPDATASASGMPRARVLYGALPAQLKDETSFASRLKGLLALRAKYNIATATQVDVPAVAHPGMLVMVHRLDGGDSNRSAGLQVTVLNFTGERIEGTVRSEHFTPRMAVIDARDDGEIGWVDDLQSFGVWLSPYSGLFLILKDPGSPDEDLRRASR</sequence>
<organism evidence="2 3">
    <name type="scientific">Quadrisphaera granulorum</name>
    <dbReference type="NCBI Taxonomy" id="317664"/>
    <lineage>
        <taxon>Bacteria</taxon>
        <taxon>Bacillati</taxon>
        <taxon>Actinomycetota</taxon>
        <taxon>Actinomycetes</taxon>
        <taxon>Kineosporiales</taxon>
        <taxon>Kineosporiaceae</taxon>
        <taxon>Quadrisphaera</taxon>
    </lineage>
</organism>
<dbReference type="SUPFAM" id="SSF52540">
    <property type="entry name" value="P-loop containing nucleoside triphosphate hydrolases"/>
    <property type="match status" value="1"/>
</dbReference>
<dbReference type="InterPro" id="IPR012665">
    <property type="entry name" value="Trehalose_synth"/>
</dbReference>
<gene>
    <name evidence="2" type="ORF">BXY45_11419</name>
</gene>
<feature type="region of interest" description="Disordered" evidence="1">
    <location>
        <begin position="29"/>
        <end position="59"/>
    </location>
</feature>
<accession>A0A316A8G9</accession>
<dbReference type="Gene3D" id="3.40.50.300">
    <property type="entry name" value="P-loop containing nucleotide triphosphate hydrolases"/>
    <property type="match status" value="1"/>
</dbReference>
<comment type="caution">
    <text evidence="2">The sequence shown here is derived from an EMBL/GenBank/DDBJ whole genome shotgun (WGS) entry which is preliminary data.</text>
</comment>
<feature type="compositionally biased region" description="Low complexity" evidence="1">
    <location>
        <begin position="32"/>
        <end position="51"/>
    </location>
</feature>
<name>A0A316A8G9_9ACTN</name>
<dbReference type="Proteomes" id="UP000245469">
    <property type="component" value="Unassembled WGS sequence"/>
</dbReference>
<dbReference type="Gene3D" id="3.20.20.80">
    <property type="entry name" value="Glycosidases"/>
    <property type="match status" value="2"/>
</dbReference>
<evidence type="ECO:0000313" key="2">
    <source>
        <dbReference type="EMBL" id="PWJ53124.1"/>
    </source>
</evidence>
<dbReference type="SUPFAM" id="SSF51445">
    <property type="entry name" value="(Trans)glycosidases"/>
    <property type="match status" value="1"/>
</dbReference>
<dbReference type="AlphaFoldDB" id="A0A316A8G9"/>
<dbReference type="InterPro" id="IPR027417">
    <property type="entry name" value="P-loop_NTPase"/>
</dbReference>
<reference evidence="2 3" key="1">
    <citation type="submission" date="2018-03" db="EMBL/GenBank/DDBJ databases">
        <title>Genomic Encyclopedia of Archaeal and Bacterial Type Strains, Phase II (KMG-II): from individual species to whole genera.</title>
        <authorList>
            <person name="Goeker M."/>
        </authorList>
    </citation>
    <scope>NUCLEOTIDE SEQUENCE [LARGE SCALE GENOMIC DNA]</scope>
    <source>
        <strain evidence="2 3">DSM 44889</strain>
    </source>
</reference>